<proteinExistence type="predicted"/>
<feature type="region of interest" description="Disordered" evidence="1">
    <location>
        <begin position="1"/>
        <end position="61"/>
    </location>
</feature>
<dbReference type="InterPro" id="IPR025574">
    <property type="entry name" value="Nucleoporin_FG_rpt"/>
</dbReference>
<dbReference type="Pfam" id="PF13634">
    <property type="entry name" value="Nucleoporin_FG"/>
    <property type="match status" value="1"/>
</dbReference>
<dbReference type="EMBL" id="AFNH02000632">
    <property type="protein sequence ID" value="EZG65155.1"/>
    <property type="molecule type" value="Genomic_DNA"/>
</dbReference>
<comment type="caution">
    <text evidence="2">The sequence shown here is derived from an EMBL/GenBank/DDBJ whole genome shotgun (WGS) entry which is preliminary data.</text>
</comment>
<dbReference type="GeneID" id="22913019"/>
<evidence type="ECO:0000313" key="2">
    <source>
        <dbReference type="EMBL" id="EZG65155.1"/>
    </source>
</evidence>
<dbReference type="GO" id="GO:0005643">
    <property type="term" value="C:nuclear pore"/>
    <property type="evidence" value="ECO:0007669"/>
    <property type="project" value="UniProtKB-ARBA"/>
</dbReference>
<name>A0A023B632_GRENI</name>
<organism evidence="2 3">
    <name type="scientific">Gregarina niphandrodes</name>
    <name type="common">Septate eugregarine</name>
    <dbReference type="NCBI Taxonomy" id="110365"/>
    <lineage>
        <taxon>Eukaryota</taxon>
        <taxon>Sar</taxon>
        <taxon>Alveolata</taxon>
        <taxon>Apicomplexa</taxon>
        <taxon>Conoidasida</taxon>
        <taxon>Gregarinasina</taxon>
        <taxon>Eugregarinorida</taxon>
        <taxon>Gregarinidae</taxon>
        <taxon>Gregarina</taxon>
    </lineage>
</organism>
<dbReference type="Proteomes" id="UP000019763">
    <property type="component" value="Unassembled WGS sequence"/>
</dbReference>
<dbReference type="OrthoDB" id="6162375at2759"/>
<keyword evidence="3" id="KW-1185">Reference proteome</keyword>
<evidence type="ECO:0000256" key="1">
    <source>
        <dbReference type="SAM" id="MobiDB-lite"/>
    </source>
</evidence>
<dbReference type="AlphaFoldDB" id="A0A023B632"/>
<sequence>MGLDSIFGKPSSTGTSLFGGKPMESSAQPLFGVQPPAAAGGGLFGSQPPAESTGGGLFGSNPAAGTPTVVSSMFGAESSDANNVFVPAVYKIPRKNK</sequence>
<evidence type="ECO:0000313" key="3">
    <source>
        <dbReference type="Proteomes" id="UP000019763"/>
    </source>
</evidence>
<dbReference type="VEuPathDB" id="CryptoDB:GNI_084110"/>
<accession>A0A023B632</accession>
<protein>
    <submittedName>
        <fullName evidence="2">Nuclear pore protein</fullName>
    </submittedName>
</protein>
<gene>
    <name evidence="2" type="ORF">GNI_084110</name>
</gene>
<dbReference type="RefSeq" id="XP_011134097.1">
    <property type="nucleotide sequence ID" value="XM_011135795.1"/>
</dbReference>
<reference evidence="2" key="1">
    <citation type="submission" date="2013-12" db="EMBL/GenBank/DDBJ databases">
        <authorList>
            <person name="Omoto C.K."/>
            <person name="Sibley D."/>
            <person name="Venepally P."/>
            <person name="Hadjithomas M."/>
            <person name="Karamycheva S."/>
            <person name="Brunk B."/>
            <person name="Roos D."/>
            <person name="Caler E."/>
            <person name="Lorenzi H."/>
        </authorList>
    </citation>
    <scope>NUCLEOTIDE SEQUENCE</scope>
</reference>